<dbReference type="RefSeq" id="WP_083500109.1">
    <property type="nucleotide sequence ID" value="NZ_CAAAIQ010000016.1"/>
</dbReference>
<dbReference type="GO" id="GO:0005886">
    <property type="term" value="C:plasma membrane"/>
    <property type="evidence" value="ECO:0007669"/>
    <property type="project" value="TreeGrafter"/>
</dbReference>
<comment type="subcellular location">
    <subcellularLocation>
        <location evidence="1">Membrane</location>
        <topology evidence="1">Multi-pass membrane protein</topology>
    </subcellularLocation>
</comment>
<evidence type="ECO:0000259" key="7">
    <source>
        <dbReference type="Pfam" id="PF04138"/>
    </source>
</evidence>
<protein>
    <submittedName>
        <fullName evidence="8">GtrA-like protein</fullName>
    </submittedName>
</protein>
<comment type="similarity">
    <text evidence="2">Belongs to the GtrA family.</text>
</comment>
<keyword evidence="5 6" id="KW-0472">Membrane</keyword>
<evidence type="ECO:0000256" key="5">
    <source>
        <dbReference type="ARBA" id="ARBA00023136"/>
    </source>
</evidence>
<dbReference type="InterPro" id="IPR051401">
    <property type="entry name" value="GtrA_CellWall_Glycosyl"/>
</dbReference>
<dbReference type="Pfam" id="PF04138">
    <property type="entry name" value="GtrA_DPMS_TM"/>
    <property type="match status" value="1"/>
</dbReference>
<organism evidence="8 9">
    <name type="scientific">Legionella waltersii</name>
    <dbReference type="NCBI Taxonomy" id="66969"/>
    <lineage>
        <taxon>Bacteria</taxon>
        <taxon>Pseudomonadati</taxon>
        <taxon>Pseudomonadota</taxon>
        <taxon>Gammaproteobacteria</taxon>
        <taxon>Legionellales</taxon>
        <taxon>Legionellaceae</taxon>
        <taxon>Legionella</taxon>
    </lineage>
</organism>
<dbReference type="PANTHER" id="PTHR38459:SF1">
    <property type="entry name" value="PROPHAGE BACTOPRENOL-LINKED GLUCOSE TRANSLOCASE HOMOLOG"/>
    <property type="match status" value="1"/>
</dbReference>
<name>A0A0W1A0X6_9GAMM</name>
<feature type="domain" description="GtrA/DPMS transmembrane" evidence="7">
    <location>
        <begin position="15"/>
        <end position="128"/>
    </location>
</feature>
<dbReference type="AlphaFoldDB" id="A0A0W1A0X6"/>
<keyword evidence="9" id="KW-1185">Reference proteome</keyword>
<feature type="transmembrane region" description="Helical" evidence="6">
    <location>
        <begin position="103"/>
        <end position="122"/>
    </location>
</feature>
<feature type="transmembrane region" description="Helical" evidence="6">
    <location>
        <begin position="42"/>
        <end position="59"/>
    </location>
</feature>
<reference evidence="8 9" key="1">
    <citation type="submission" date="2015-11" db="EMBL/GenBank/DDBJ databases">
        <title>Genomic analysis of 38 Legionella species identifies large and diverse effector repertoires.</title>
        <authorList>
            <person name="Burstein D."/>
            <person name="Amaro F."/>
            <person name="Zusman T."/>
            <person name="Lifshitz Z."/>
            <person name="Cohen O."/>
            <person name="Gilbert J.A."/>
            <person name="Pupko T."/>
            <person name="Shuman H.A."/>
            <person name="Segal G."/>
        </authorList>
    </citation>
    <scope>NUCLEOTIDE SEQUENCE [LARGE SCALE GENOMIC DNA]</scope>
    <source>
        <strain evidence="8 9">ATCC 51914</strain>
    </source>
</reference>
<gene>
    <name evidence="8" type="ORF">Lwal_2748</name>
</gene>
<dbReference type="EMBL" id="LNZB01000060">
    <property type="protein sequence ID" value="KTD74707.1"/>
    <property type="molecule type" value="Genomic_DNA"/>
</dbReference>
<dbReference type="Proteomes" id="UP000054729">
    <property type="component" value="Unassembled WGS sequence"/>
</dbReference>
<evidence type="ECO:0000313" key="8">
    <source>
        <dbReference type="EMBL" id="KTD74707.1"/>
    </source>
</evidence>
<evidence type="ECO:0000256" key="4">
    <source>
        <dbReference type="ARBA" id="ARBA00022989"/>
    </source>
</evidence>
<evidence type="ECO:0000256" key="6">
    <source>
        <dbReference type="SAM" id="Phobius"/>
    </source>
</evidence>
<dbReference type="STRING" id="66969.Lwal_2748"/>
<proteinExistence type="inferred from homology"/>
<keyword evidence="4 6" id="KW-1133">Transmembrane helix</keyword>
<evidence type="ECO:0000256" key="3">
    <source>
        <dbReference type="ARBA" id="ARBA00022692"/>
    </source>
</evidence>
<comment type="caution">
    <text evidence="8">The sequence shown here is derived from an EMBL/GenBank/DDBJ whole genome shotgun (WGS) entry which is preliminary data.</text>
</comment>
<evidence type="ECO:0000256" key="2">
    <source>
        <dbReference type="ARBA" id="ARBA00009399"/>
    </source>
</evidence>
<feature type="transmembrane region" description="Helical" evidence="6">
    <location>
        <begin position="79"/>
        <end position="97"/>
    </location>
</feature>
<dbReference type="OrthoDB" id="8562382at2"/>
<sequence>MTTASLKLSHRLFYYIIIGTSAAAVNILIVGLLVHFISISPLLANVLGFLIAFNVSYLGHKRYTFSNLDDQKELKLMHFFIVAASAGLLNEALYYLFLEYTSIHYLVSLTLVLVLVAVYNFVVSRFWACR</sequence>
<dbReference type="GO" id="GO:0000271">
    <property type="term" value="P:polysaccharide biosynthetic process"/>
    <property type="evidence" value="ECO:0007669"/>
    <property type="project" value="InterPro"/>
</dbReference>
<feature type="transmembrane region" description="Helical" evidence="6">
    <location>
        <begin position="12"/>
        <end position="36"/>
    </location>
</feature>
<evidence type="ECO:0000256" key="1">
    <source>
        <dbReference type="ARBA" id="ARBA00004141"/>
    </source>
</evidence>
<evidence type="ECO:0000313" key="9">
    <source>
        <dbReference type="Proteomes" id="UP000054729"/>
    </source>
</evidence>
<dbReference type="InterPro" id="IPR007267">
    <property type="entry name" value="GtrA_DPMS_TM"/>
</dbReference>
<accession>A0A0W1A0X6</accession>
<keyword evidence="3 6" id="KW-0812">Transmembrane</keyword>
<dbReference type="PANTHER" id="PTHR38459">
    <property type="entry name" value="PROPHAGE BACTOPRENOL-LINKED GLUCOSE TRANSLOCASE HOMOLOG"/>
    <property type="match status" value="1"/>
</dbReference>